<sequence length="1176" mass="125847">MVFPQTPINVTTQLFYDGQWNTVGNAPKGDGVRYDDGIRIVRGRTDEQSTASPSSATFKLGNLSNTYSPHNPASPLFGKIGPNTPVRVKIPPSGGEQVALSLAGAVDPAPGARVETPDAVHLDTTGDMDVRIDAEPDRWRWETYSYTLASPGAPKFVTLASKWHDTGVGTNQRSWVFAIRYDGYLRFRISTNGAASGQLSYLSTEPVPADAGRLALRVAIDVNNGAGGHDVRFYTADTIAGPWTQLGGTVTTAGTVGIFNSSADLVIGSTHAGQPYAAGTASYTGLLHGFELYDGFGSRVAALNFGGYDTFDRTLLDDEGVTWQLAGAAEFVNTATRHCGEIADWSPDWDRSGTDRWVPVTASGVIRRLRQGDKPVDSPMRKSWTQDYLFPGALPDAYWPCEDEDSATTIASGFEGKPPMKLGIRDGFPIRDTEFAAYNGFYGSKPIAEFGVTTAFGDIVGAQDTGFMQALCLLHLPENGIASDVEILNVATTGTTAEWALVAKASTGHLQLRIYGEGGSLIDSSGIYPYGLNGKNVLAGFQLVQSGANIDWYVIVWEQPDLKAGVALKNVSAGIAPDTLLGHRFGKPIRAYISKLGDADGTAVGHVTVRTTQTSQELATLPIQGIHPGNLTRNAFIGWARETAGYRIIRLCQEHGVPIRFIGDPDATPFLWFQPDGNVVDLLEEAAATDGGILAEAREFLGFEYITREALCNQTPALTLDYAAADFSEVPRPKQDDRYIRNDVTVQRRDGSSRRSVQTSGPLNVSDPRDDPQGVGLYDESVTLSLYNDGQVADQASWRLHLGTVDEERYPSLVVNLARRTGYIDTVLGLQLGQRIAATNMPTWVKPENVSQLLRGYDETIMTFEHRFDFKTTAAGGYDVAVYGSDRAGTLGSELATDVDSDDTTLLVSTTRGYLWTEDPAEFPFDVLLGGEALTVSAIEPCAQDAFGRTVASGWGTPDVGPPWATSGGAAADFAVGSGYGSMTLSTVNVRREALLGVSVADGEIAATIATSQVATGNWITAQLLARRFAVSTYLAAQVEFKHTGIVGIALYEVVGGAATFLYGAEYGSYAAGEQFRVRLRTIGEQVRVKFWRVSAGEASAFYQTTTIPVLAAAGDLGAAAMSTTGNTNANPAVRFDDLIVSSPQRFTVARSVNGVTKSHSAGDAVALRNPAYFGI</sequence>
<evidence type="ECO:0000313" key="3">
    <source>
        <dbReference type="Proteomes" id="UP000249915"/>
    </source>
</evidence>
<name>A0A2V4BCU8_9PSEU</name>
<evidence type="ECO:0000256" key="1">
    <source>
        <dbReference type="SAM" id="MobiDB-lite"/>
    </source>
</evidence>
<proteinExistence type="predicted"/>
<feature type="region of interest" description="Disordered" evidence="1">
    <location>
        <begin position="738"/>
        <end position="774"/>
    </location>
</feature>
<keyword evidence="3" id="KW-1185">Reference proteome</keyword>
<evidence type="ECO:0000313" key="2">
    <source>
        <dbReference type="EMBL" id="PXY27439.1"/>
    </source>
</evidence>
<comment type="caution">
    <text evidence="2">The sequence shown here is derived from an EMBL/GenBank/DDBJ whole genome shotgun (WGS) entry which is preliminary data.</text>
</comment>
<dbReference type="OrthoDB" id="3304698at2"/>
<reference evidence="2 3" key="1">
    <citation type="submission" date="2016-07" db="EMBL/GenBank/DDBJ databases">
        <title>Draft genome sequence of Prauserella muralis DSM 45305, isolated from a mould-covered wall in an indoor environment.</title>
        <authorList>
            <person name="Ruckert C."/>
            <person name="Albersmeier A."/>
            <person name="Jiang C.-L."/>
            <person name="Jiang Y."/>
            <person name="Kalinowski J."/>
            <person name="Schneider O."/>
            <person name="Winkler A."/>
            <person name="Zotchev S.B."/>
        </authorList>
    </citation>
    <scope>NUCLEOTIDE SEQUENCE [LARGE SCALE GENOMIC DNA]</scope>
    <source>
        <strain evidence="2 3">DSM 45305</strain>
    </source>
</reference>
<dbReference type="AlphaFoldDB" id="A0A2V4BCU8"/>
<gene>
    <name evidence="2" type="ORF">BAY60_13475</name>
</gene>
<feature type="compositionally biased region" description="Polar residues" evidence="1">
    <location>
        <begin position="754"/>
        <end position="763"/>
    </location>
</feature>
<dbReference type="Proteomes" id="UP000249915">
    <property type="component" value="Unassembled WGS sequence"/>
</dbReference>
<dbReference type="EMBL" id="MASW01000002">
    <property type="protein sequence ID" value="PXY27439.1"/>
    <property type="molecule type" value="Genomic_DNA"/>
</dbReference>
<organism evidence="2 3">
    <name type="scientific">Prauserella muralis</name>
    <dbReference type="NCBI Taxonomy" id="588067"/>
    <lineage>
        <taxon>Bacteria</taxon>
        <taxon>Bacillati</taxon>
        <taxon>Actinomycetota</taxon>
        <taxon>Actinomycetes</taxon>
        <taxon>Pseudonocardiales</taxon>
        <taxon>Pseudonocardiaceae</taxon>
        <taxon>Prauserella</taxon>
    </lineage>
</organism>
<accession>A0A2V4BCU8</accession>
<feature type="compositionally biased region" description="Basic and acidic residues" evidence="1">
    <location>
        <begin position="738"/>
        <end position="753"/>
    </location>
</feature>
<dbReference type="RefSeq" id="WP_112281439.1">
    <property type="nucleotide sequence ID" value="NZ_MASW01000002.1"/>
</dbReference>
<protein>
    <submittedName>
        <fullName evidence="2">Uncharacterized protein</fullName>
    </submittedName>
</protein>